<evidence type="ECO:0000256" key="1">
    <source>
        <dbReference type="ARBA" id="ARBA00023015"/>
    </source>
</evidence>
<dbReference type="InterPro" id="IPR036388">
    <property type="entry name" value="WH-like_DNA-bd_sf"/>
</dbReference>
<evidence type="ECO:0000313" key="5">
    <source>
        <dbReference type="EMBL" id="MCQ8192173.1"/>
    </source>
</evidence>
<feature type="domain" description="HTH gntR-type" evidence="4">
    <location>
        <begin position="1"/>
        <end position="55"/>
    </location>
</feature>
<reference evidence="5 6" key="1">
    <citation type="submission" date="2022-07" db="EMBL/GenBank/DDBJ databases">
        <authorList>
            <person name="Phongsopitanun W."/>
            <person name="Tanasupawat S."/>
        </authorList>
    </citation>
    <scope>NUCLEOTIDE SEQUENCE [LARGE SCALE GENOMIC DNA]</scope>
    <source>
        <strain evidence="5 6">RCU-064</strain>
    </source>
</reference>
<organism evidence="5 6">
    <name type="scientific">Streptomyces rugosispiralis</name>
    <dbReference type="NCBI Taxonomy" id="2967341"/>
    <lineage>
        <taxon>Bacteria</taxon>
        <taxon>Bacillati</taxon>
        <taxon>Actinomycetota</taxon>
        <taxon>Actinomycetes</taxon>
        <taxon>Kitasatosporales</taxon>
        <taxon>Streptomycetaceae</taxon>
        <taxon>Streptomyces</taxon>
    </lineage>
</organism>
<protein>
    <submittedName>
        <fullName evidence="5">GntR family transcriptional regulator</fullName>
    </submittedName>
</protein>
<dbReference type="Gene3D" id="1.10.10.10">
    <property type="entry name" value="Winged helix-like DNA-binding domain superfamily/Winged helix DNA-binding domain"/>
    <property type="match status" value="1"/>
</dbReference>
<evidence type="ECO:0000256" key="2">
    <source>
        <dbReference type="ARBA" id="ARBA00023125"/>
    </source>
</evidence>
<evidence type="ECO:0000256" key="3">
    <source>
        <dbReference type="ARBA" id="ARBA00023163"/>
    </source>
</evidence>
<proteinExistence type="predicted"/>
<name>A0ABT1V468_9ACTN</name>
<evidence type="ECO:0000259" key="4">
    <source>
        <dbReference type="PROSITE" id="PS50949"/>
    </source>
</evidence>
<dbReference type="PROSITE" id="PS50949">
    <property type="entry name" value="HTH_GNTR"/>
    <property type="match status" value="1"/>
</dbReference>
<dbReference type="EMBL" id="JANIAA010000023">
    <property type="protein sequence ID" value="MCQ8192173.1"/>
    <property type="molecule type" value="Genomic_DNA"/>
</dbReference>
<dbReference type="InterPro" id="IPR036390">
    <property type="entry name" value="WH_DNA-bd_sf"/>
</dbReference>
<evidence type="ECO:0000313" key="6">
    <source>
        <dbReference type="Proteomes" id="UP001204746"/>
    </source>
</evidence>
<dbReference type="Proteomes" id="UP001204746">
    <property type="component" value="Unassembled WGS sequence"/>
</dbReference>
<dbReference type="RefSeq" id="WP_256653131.1">
    <property type="nucleotide sequence ID" value="NZ_JANIAA010000023.1"/>
</dbReference>
<keyword evidence="6" id="KW-1185">Reference proteome</keyword>
<comment type="caution">
    <text evidence="5">The sequence shown here is derived from an EMBL/GenBank/DDBJ whole genome shotgun (WGS) entry which is preliminary data.</text>
</comment>
<gene>
    <name evidence="5" type="ORF">NP777_28635</name>
</gene>
<keyword evidence="1" id="KW-0805">Transcription regulation</keyword>
<accession>A0ABT1V468</accession>
<keyword evidence="2" id="KW-0238">DNA-binding</keyword>
<sequence length="64" mass="6532">MGSAPVTTLPVVAGAFLWADTYGLSRPTVRRAIAALTAEGLVYAVSGRGTYVAEQQPETPAPGA</sequence>
<keyword evidence="3" id="KW-0804">Transcription</keyword>
<dbReference type="InterPro" id="IPR000524">
    <property type="entry name" value="Tscrpt_reg_HTH_GntR"/>
</dbReference>
<dbReference type="SUPFAM" id="SSF46785">
    <property type="entry name" value="Winged helix' DNA-binding domain"/>
    <property type="match status" value="1"/>
</dbReference>
<dbReference type="Pfam" id="PF00392">
    <property type="entry name" value="GntR"/>
    <property type="match status" value="1"/>
</dbReference>